<evidence type="ECO:0000256" key="6">
    <source>
        <dbReference type="ARBA" id="ARBA00023242"/>
    </source>
</evidence>
<keyword evidence="6" id="KW-0539">Nucleus</keyword>
<keyword evidence="5" id="KW-0804">Transcription</keyword>
<dbReference type="Pfam" id="PF04082">
    <property type="entry name" value="Fungal_trans"/>
    <property type="match status" value="1"/>
</dbReference>
<dbReference type="OrthoDB" id="4337792at2759"/>
<comment type="caution">
    <text evidence="9">The sequence shown here is derived from an EMBL/GenBank/DDBJ whole genome shotgun (WGS) entry which is preliminary data.</text>
</comment>
<keyword evidence="4" id="KW-0238">DNA-binding</keyword>
<dbReference type="VEuPathDB" id="FungiDB:jhhlp_003053"/>
<name>A0A2N3NFV8_9PEZI</name>
<dbReference type="PANTHER" id="PTHR31944">
    <property type="entry name" value="HEME-RESPONSIVE ZINC FINGER TRANSCRIPTION FACTOR HAP1"/>
    <property type="match status" value="1"/>
</dbReference>
<keyword evidence="3" id="KW-0805">Transcription regulation</keyword>
<dbReference type="InterPro" id="IPR051430">
    <property type="entry name" value="Fungal_TF_Env_Response"/>
</dbReference>
<dbReference type="InterPro" id="IPR007219">
    <property type="entry name" value="XnlR_reg_dom"/>
</dbReference>
<proteinExistence type="predicted"/>
<protein>
    <recommendedName>
        <fullName evidence="8">Xylanolytic transcriptional activator regulatory domain-containing protein</fullName>
    </recommendedName>
</protein>
<dbReference type="GO" id="GO:0001228">
    <property type="term" value="F:DNA-binding transcription activator activity, RNA polymerase II-specific"/>
    <property type="evidence" value="ECO:0007669"/>
    <property type="project" value="TreeGrafter"/>
</dbReference>
<dbReference type="SMART" id="SM00906">
    <property type="entry name" value="Fungal_trans"/>
    <property type="match status" value="1"/>
</dbReference>
<dbReference type="STRING" id="41688.A0A2N3NFV8"/>
<evidence type="ECO:0000256" key="3">
    <source>
        <dbReference type="ARBA" id="ARBA00023015"/>
    </source>
</evidence>
<evidence type="ECO:0000256" key="7">
    <source>
        <dbReference type="SAM" id="MobiDB-lite"/>
    </source>
</evidence>
<organism evidence="9 10">
    <name type="scientific">Lomentospora prolificans</name>
    <dbReference type="NCBI Taxonomy" id="41688"/>
    <lineage>
        <taxon>Eukaryota</taxon>
        <taxon>Fungi</taxon>
        <taxon>Dikarya</taxon>
        <taxon>Ascomycota</taxon>
        <taxon>Pezizomycotina</taxon>
        <taxon>Sordariomycetes</taxon>
        <taxon>Hypocreomycetidae</taxon>
        <taxon>Microascales</taxon>
        <taxon>Microascaceae</taxon>
        <taxon>Lomentospora</taxon>
    </lineage>
</organism>
<dbReference type="GO" id="GO:0006351">
    <property type="term" value="P:DNA-templated transcription"/>
    <property type="evidence" value="ECO:0007669"/>
    <property type="project" value="InterPro"/>
</dbReference>
<evidence type="ECO:0000313" key="10">
    <source>
        <dbReference type="Proteomes" id="UP000233524"/>
    </source>
</evidence>
<dbReference type="AlphaFoldDB" id="A0A2N3NFV8"/>
<evidence type="ECO:0000256" key="4">
    <source>
        <dbReference type="ARBA" id="ARBA00023125"/>
    </source>
</evidence>
<dbReference type="Proteomes" id="UP000233524">
    <property type="component" value="Unassembled WGS sequence"/>
</dbReference>
<evidence type="ECO:0000313" key="9">
    <source>
        <dbReference type="EMBL" id="PKS11291.1"/>
    </source>
</evidence>
<accession>A0A2N3NFV8</accession>
<evidence type="ECO:0000259" key="8">
    <source>
        <dbReference type="SMART" id="SM00906"/>
    </source>
</evidence>
<keyword evidence="10" id="KW-1185">Reference proteome</keyword>
<dbReference type="CDD" id="cd12148">
    <property type="entry name" value="fungal_TF_MHR"/>
    <property type="match status" value="1"/>
</dbReference>
<dbReference type="PANTHER" id="PTHR31944:SF131">
    <property type="entry name" value="HEME-RESPONSIVE ZINC FINGER TRANSCRIPTION FACTOR HAP1"/>
    <property type="match status" value="1"/>
</dbReference>
<evidence type="ECO:0000256" key="5">
    <source>
        <dbReference type="ARBA" id="ARBA00023163"/>
    </source>
</evidence>
<keyword evidence="2" id="KW-0862">Zinc</keyword>
<evidence type="ECO:0000256" key="2">
    <source>
        <dbReference type="ARBA" id="ARBA00022833"/>
    </source>
</evidence>
<sequence length="651" mass="73362">MKHRIKQLEQALSLANAKPTTAACEPGADSHSTTSFLAGTFHVQHEGRLFGSADVTSRSVMHKSRLFGRSHWINGVVLWFKEVFETIEPLALMENSKAFATMRKCKSLARVVKARRTPPWPLEPTPDLPPKEVADDLVNRYLETLETVFRVLHIPTFKRDYAAVWEPGAKPDPAFLVQLKLVLAIGATSHDTTFSLRPLALRWIYEAHTWMSPPEFKRKYTVQSLQTYILLILAREFVGVDEGSLWVTLGMLIRAAMYMGLHRDPSYLPKRSLFAAEMRRRLWNTVIELAAWTSLNLGGPPFLSPEDFDTQPPGNFDDDQLNSENPTPKPGDHFTQSSVAIALRESFPARMAILKFLNELASTGEYEEALRLDSKLRNAYKTLGHSLRVRNSDKGNGPPEFAARMTDVMMNRYFLSLHVPFFSPQFSQMSFAFSRKVVGESSLRIWYALIQPGSHARALEPSVVPENPWELEDNLKRLTICASGAFRMTAKYASLLIAAELKMQLREDDSLSRPPLRRDLLAIVQDTKGWTKRAIEAGETNIKGYIFATMVNIELDCIIQGVEKNELAQRLIKAVEEAEEVCLSTLENMLSAGQPEGAVDGGIEHMTLATPPDLMEMEDWDFSLLDTQFNVLGSPEPTAWVFGAPQELPRW</sequence>
<keyword evidence="1" id="KW-0479">Metal-binding</keyword>
<dbReference type="GO" id="GO:0008270">
    <property type="term" value="F:zinc ion binding"/>
    <property type="evidence" value="ECO:0007669"/>
    <property type="project" value="InterPro"/>
</dbReference>
<dbReference type="InParanoid" id="A0A2N3NFV8"/>
<reference evidence="9 10" key="1">
    <citation type="journal article" date="2017" name="G3 (Bethesda)">
        <title>First Draft Genome Sequence of the Pathogenic Fungus Lomentospora prolificans (Formerly Scedosporium prolificans).</title>
        <authorList>
            <person name="Luo R."/>
            <person name="Zimin A."/>
            <person name="Workman R."/>
            <person name="Fan Y."/>
            <person name="Pertea G."/>
            <person name="Grossman N."/>
            <person name="Wear M.P."/>
            <person name="Jia B."/>
            <person name="Miller H."/>
            <person name="Casadevall A."/>
            <person name="Timp W."/>
            <person name="Zhang S.X."/>
            <person name="Salzberg S.L."/>
        </authorList>
    </citation>
    <scope>NUCLEOTIDE SEQUENCE [LARGE SCALE GENOMIC DNA]</scope>
    <source>
        <strain evidence="9 10">JHH-5317</strain>
    </source>
</reference>
<gene>
    <name evidence="9" type="ORF">jhhlp_003053</name>
</gene>
<dbReference type="GO" id="GO:0000978">
    <property type="term" value="F:RNA polymerase II cis-regulatory region sequence-specific DNA binding"/>
    <property type="evidence" value="ECO:0007669"/>
    <property type="project" value="TreeGrafter"/>
</dbReference>
<dbReference type="GO" id="GO:0005634">
    <property type="term" value="C:nucleus"/>
    <property type="evidence" value="ECO:0007669"/>
    <property type="project" value="TreeGrafter"/>
</dbReference>
<evidence type="ECO:0000256" key="1">
    <source>
        <dbReference type="ARBA" id="ARBA00022723"/>
    </source>
</evidence>
<feature type="domain" description="Xylanolytic transcriptional activator regulatory" evidence="8">
    <location>
        <begin position="245"/>
        <end position="319"/>
    </location>
</feature>
<dbReference type="EMBL" id="NLAX01000008">
    <property type="protein sequence ID" value="PKS11291.1"/>
    <property type="molecule type" value="Genomic_DNA"/>
</dbReference>
<feature type="region of interest" description="Disordered" evidence="7">
    <location>
        <begin position="303"/>
        <end position="334"/>
    </location>
</feature>